<protein>
    <submittedName>
        <fullName evidence="5">MBL fold metallo-hydrolase</fullName>
    </submittedName>
</protein>
<dbReference type="InterPro" id="IPR036866">
    <property type="entry name" value="RibonucZ/Hydroxyglut_hydro"/>
</dbReference>
<dbReference type="Pfam" id="PF00753">
    <property type="entry name" value="Lactamase_B"/>
    <property type="match status" value="1"/>
</dbReference>
<dbReference type="Gene3D" id="3.60.15.10">
    <property type="entry name" value="Ribonuclease Z/Hydroxyacylglutathione hydrolase-like"/>
    <property type="match status" value="1"/>
</dbReference>
<name>A0ABS5CFB4_9BACL</name>
<comment type="catalytic activity">
    <reaction evidence="1">
        <text>3',5'-cyclic CMP + H2O = CMP + H(+)</text>
        <dbReference type="Rhea" id="RHEA:72675"/>
        <dbReference type="ChEBI" id="CHEBI:15377"/>
        <dbReference type="ChEBI" id="CHEBI:15378"/>
        <dbReference type="ChEBI" id="CHEBI:58003"/>
        <dbReference type="ChEBI" id="CHEBI:60377"/>
    </reaction>
    <physiologicalReaction direction="left-to-right" evidence="1">
        <dbReference type="Rhea" id="RHEA:72676"/>
    </physiologicalReaction>
</comment>
<evidence type="ECO:0000313" key="5">
    <source>
        <dbReference type="EMBL" id="MBP3964522.1"/>
    </source>
</evidence>
<feature type="domain" description="Metallo-beta-lactamase" evidence="4">
    <location>
        <begin position="14"/>
        <end position="225"/>
    </location>
</feature>
<sequence>MLEITAIVMGRQDTLHPTFLWNESKAVLIDTCYPGQLPLIEQALKEHGFSLQQLTDIIITHQDIDHIGSLPSLIQTSPSTLGVWASRMEQPYIQGERMLIKISQDAIDQAVRSLPPEVPEEKRQAFRHALEHPPKANVTQLIGYEDGDRLPSFDDLIILDTPGHTPGHISLYHQPSRTFIAGDALILHEGVLRIADSRLNVDNEAALRSLVQLSAYPIDQIISYHGGQFRGDVQAQLQALIG</sequence>
<evidence type="ECO:0000256" key="2">
    <source>
        <dbReference type="ARBA" id="ARBA00034301"/>
    </source>
</evidence>
<evidence type="ECO:0000259" key="4">
    <source>
        <dbReference type="SMART" id="SM00849"/>
    </source>
</evidence>
<dbReference type="Proteomes" id="UP000673394">
    <property type="component" value="Unassembled WGS sequence"/>
</dbReference>
<dbReference type="SUPFAM" id="SSF56281">
    <property type="entry name" value="Metallo-hydrolase/oxidoreductase"/>
    <property type="match status" value="1"/>
</dbReference>
<dbReference type="EMBL" id="JAGKSP010000006">
    <property type="protein sequence ID" value="MBP3964522.1"/>
    <property type="molecule type" value="Genomic_DNA"/>
</dbReference>
<comment type="function">
    <text evidence="2">Counteracts the endogenous Pycsar antiviral defense system. Phosphodiesterase that enables metal-dependent hydrolysis of host cyclic nucleotide Pycsar defense signals such as cCMP and cUMP.</text>
</comment>
<dbReference type="InterPro" id="IPR001279">
    <property type="entry name" value="Metallo-B-lactamas"/>
</dbReference>
<dbReference type="PANTHER" id="PTHR42951">
    <property type="entry name" value="METALLO-BETA-LACTAMASE DOMAIN-CONTAINING"/>
    <property type="match status" value="1"/>
</dbReference>
<evidence type="ECO:0000313" key="6">
    <source>
        <dbReference type="Proteomes" id="UP000673394"/>
    </source>
</evidence>
<comment type="catalytic activity">
    <reaction evidence="3">
        <text>3',5'-cyclic UMP + H2O = UMP + H(+)</text>
        <dbReference type="Rhea" id="RHEA:70575"/>
        <dbReference type="ChEBI" id="CHEBI:15377"/>
        <dbReference type="ChEBI" id="CHEBI:15378"/>
        <dbReference type="ChEBI" id="CHEBI:57865"/>
        <dbReference type="ChEBI" id="CHEBI:184387"/>
    </reaction>
    <physiologicalReaction direction="left-to-right" evidence="3">
        <dbReference type="Rhea" id="RHEA:70576"/>
    </physiologicalReaction>
</comment>
<keyword evidence="6" id="KW-1185">Reference proteome</keyword>
<evidence type="ECO:0000256" key="3">
    <source>
        <dbReference type="ARBA" id="ARBA00048505"/>
    </source>
</evidence>
<dbReference type="CDD" id="cd07721">
    <property type="entry name" value="yflN-like_MBL-fold"/>
    <property type="match status" value="1"/>
</dbReference>
<accession>A0ABS5CFB4</accession>
<evidence type="ECO:0000256" key="1">
    <source>
        <dbReference type="ARBA" id="ARBA00034221"/>
    </source>
</evidence>
<gene>
    <name evidence="5" type="ORF">I8J30_17530</name>
</gene>
<comment type="caution">
    <text evidence="5">The sequence shown here is derived from an EMBL/GenBank/DDBJ whole genome shotgun (WGS) entry which is preliminary data.</text>
</comment>
<proteinExistence type="predicted"/>
<dbReference type="SMART" id="SM00849">
    <property type="entry name" value="Lactamase_B"/>
    <property type="match status" value="1"/>
</dbReference>
<reference evidence="5 6" key="1">
    <citation type="submission" date="2021-04" db="EMBL/GenBank/DDBJ databases">
        <title>Paenibacillus sp. DLE-14 whole genome sequence.</title>
        <authorList>
            <person name="Ham Y.J."/>
        </authorList>
    </citation>
    <scope>NUCLEOTIDE SEQUENCE [LARGE SCALE GENOMIC DNA]</scope>
    <source>
        <strain evidence="5 6">DLE-14</strain>
    </source>
</reference>
<organism evidence="5 6">
    <name type="scientific">Paenibacillus lignilyticus</name>
    <dbReference type="NCBI Taxonomy" id="1172615"/>
    <lineage>
        <taxon>Bacteria</taxon>
        <taxon>Bacillati</taxon>
        <taxon>Bacillota</taxon>
        <taxon>Bacilli</taxon>
        <taxon>Bacillales</taxon>
        <taxon>Paenibacillaceae</taxon>
        <taxon>Paenibacillus</taxon>
    </lineage>
</organism>
<dbReference type="PANTHER" id="PTHR42951:SF15">
    <property type="entry name" value="METALLO-BETA-LACTAMASE SUPERFAMILY PROTEIN"/>
    <property type="match status" value="1"/>
</dbReference>
<dbReference type="InterPro" id="IPR050855">
    <property type="entry name" value="NDM-1-like"/>
</dbReference>